<evidence type="ECO:0000256" key="3">
    <source>
        <dbReference type="ARBA" id="ARBA00022606"/>
    </source>
</evidence>
<evidence type="ECO:0000256" key="2">
    <source>
        <dbReference type="ARBA" id="ARBA00022475"/>
    </source>
</evidence>
<feature type="domain" description="G-protein coupled receptors family 1 profile" evidence="13">
    <location>
        <begin position="71"/>
        <end position="320"/>
    </location>
</feature>
<dbReference type="AlphaFoldDB" id="A0A6I8N289"/>
<dbReference type="Gene3D" id="1.20.1070.10">
    <property type="entry name" value="Rhodopsin 7-helix transmembrane proteins"/>
    <property type="match status" value="1"/>
</dbReference>
<dbReference type="Ensembl" id="ENSOANT00000048626.1">
    <property type="protein sequence ID" value="ENSOANP00000035073.1"/>
    <property type="gene ID" value="ENSOANG00000050484.1"/>
</dbReference>
<evidence type="ECO:0000313" key="15">
    <source>
        <dbReference type="Proteomes" id="UP000002279"/>
    </source>
</evidence>
<dbReference type="GO" id="GO:0007608">
    <property type="term" value="P:sensory perception of smell"/>
    <property type="evidence" value="ECO:0000318"/>
    <property type="project" value="GO_Central"/>
</dbReference>
<evidence type="ECO:0000256" key="12">
    <source>
        <dbReference type="RuleBase" id="RU363047"/>
    </source>
</evidence>
<evidence type="ECO:0000256" key="11">
    <source>
        <dbReference type="RuleBase" id="RU000688"/>
    </source>
</evidence>
<keyword evidence="2 12" id="KW-1003">Cell membrane</keyword>
<feature type="transmembrane region" description="Helical" evidence="12">
    <location>
        <begin position="235"/>
        <end position="256"/>
    </location>
</feature>
<keyword evidence="5 12" id="KW-0552">Olfaction</keyword>
<keyword evidence="7 11" id="KW-0297">G-protein coupled receptor</keyword>
<keyword evidence="15" id="KW-1185">Reference proteome</keyword>
<feature type="transmembrane region" description="Helical" evidence="12">
    <location>
        <begin position="55"/>
        <end position="78"/>
    </location>
</feature>
<feature type="transmembrane region" description="Helical" evidence="12">
    <location>
        <begin position="268"/>
        <end position="290"/>
    </location>
</feature>
<feature type="transmembrane region" description="Helical" evidence="12">
    <location>
        <begin position="90"/>
        <end position="108"/>
    </location>
</feature>
<dbReference type="PROSITE" id="PS50262">
    <property type="entry name" value="G_PROTEIN_RECEP_F1_2"/>
    <property type="match status" value="1"/>
</dbReference>
<dbReference type="GO" id="GO:0005549">
    <property type="term" value="F:odorant binding"/>
    <property type="evidence" value="ECO:0000318"/>
    <property type="project" value="GO_Central"/>
</dbReference>
<dbReference type="SUPFAM" id="SSF81321">
    <property type="entry name" value="Family A G protein-coupled receptor-like"/>
    <property type="match status" value="1"/>
</dbReference>
<evidence type="ECO:0000259" key="13">
    <source>
        <dbReference type="PROSITE" id="PS50262"/>
    </source>
</evidence>
<keyword evidence="3 12" id="KW-0716">Sensory transduction</keyword>
<evidence type="ECO:0000256" key="6">
    <source>
        <dbReference type="ARBA" id="ARBA00022989"/>
    </source>
</evidence>
<dbReference type="InterPro" id="IPR017452">
    <property type="entry name" value="GPCR_Rhodpsn_7TM"/>
</dbReference>
<evidence type="ECO:0000256" key="4">
    <source>
        <dbReference type="ARBA" id="ARBA00022692"/>
    </source>
</evidence>
<feature type="transmembrane region" description="Helical" evidence="12">
    <location>
        <begin position="128"/>
        <end position="150"/>
    </location>
</feature>
<evidence type="ECO:0000256" key="7">
    <source>
        <dbReference type="ARBA" id="ARBA00023040"/>
    </source>
</evidence>
<sequence>LFFFSCGLTFLHTLNSKKQYQVNFNDLFISKIKSMISFSTEFILSGFSNHPELQIPLFLVFLLIYATTVLGNLGMIVLIQMDSHLHLTMYFFLTGLSFVDICYSSSIAPRALVNFFEWGETISVAGCAGQLFFFAGFASTESFLLAAMAYDRYVAICNPLLYETVISRRVCAGLVAGSYLAGFANATLLTSCTFQLTFCGPNVIHHYFCNVLPLLQLSCSDTRINEILLSTGAGLIQISTVMTLLSSYLRILIAILKIRSPEGRRKAFSTCSSHLVAVAIFYGTTFFIYLRPDSSSSLDEDRVLSIFYTLVIPMLNPLIYSLRNREVKDALRKVIERKVWG</sequence>
<evidence type="ECO:0000256" key="9">
    <source>
        <dbReference type="ARBA" id="ARBA00023170"/>
    </source>
</evidence>
<dbReference type="InParanoid" id="A0A6I8N289"/>
<keyword evidence="8 12" id="KW-0472">Membrane</keyword>
<feature type="transmembrane region" description="Helical" evidence="12">
    <location>
        <begin position="302"/>
        <end position="322"/>
    </location>
</feature>
<organism evidence="14 15">
    <name type="scientific">Ornithorhynchus anatinus</name>
    <name type="common">Duckbill platypus</name>
    <dbReference type="NCBI Taxonomy" id="9258"/>
    <lineage>
        <taxon>Eukaryota</taxon>
        <taxon>Metazoa</taxon>
        <taxon>Chordata</taxon>
        <taxon>Craniata</taxon>
        <taxon>Vertebrata</taxon>
        <taxon>Euteleostomi</taxon>
        <taxon>Mammalia</taxon>
        <taxon>Monotremata</taxon>
        <taxon>Ornithorhynchidae</taxon>
        <taxon>Ornithorhynchus</taxon>
    </lineage>
</organism>
<dbReference type="GO" id="GO:0004984">
    <property type="term" value="F:olfactory receptor activity"/>
    <property type="evidence" value="ECO:0000318"/>
    <property type="project" value="GO_Central"/>
</dbReference>
<comment type="similarity">
    <text evidence="11">Belongs to the G-protein coupled receptor 1 family.</text>
</comment>
<dbReference type="GeneTree" id="ENSGT01140000282541"/>
<reference evidence="14" key="2">
    <citation type="submission" date="2025-08" db="UniProtKB">
        <authorList>
            <consortium name="Ensembl"/>
        </authorList>
    </citation>
    <scope>IDENTIFICATION</scope>
    <source>
        <strain evidence="14">Glennie</strain>
    </source>
</reference>
<dbReference type="Proteomes" id="UP000002279">
    <property type="component" value="Chromosome 3"/>
</dbReference>
<dbReference type="PRINTS" id="PR00237">
    <property type="entry name" value="GPCRRHODOPSN"/>
</dbReference>
<name>A0A6I8N289_ORNAN</name>
<reference evidence="14" key="3">
    <citation type="submission" date="2025-09" db="UniProtKB">
        <authorList>
            <consortium name="Ensembl"/>
        </authorList>
    </citation>
    <scope>IDENTIFICATION</scope>
    <source>
        <strain evidence="14">Glennie</strain>
    </source>
</reference>
<evidence type="ECO:0000256" key="5">
    <source>
        <dbReference type="ARBA" id="ARBA00022725"/>
    </source>
</evidence>
<dbReference type="PROSITE" id="PS00237">
    <property type="entry name" value="G_PROTEIN_RECEP_F1_1"/>
    <property type="match status" value="1"/>
</dbReference>
<protein>
    <recommendedName>
        <fullName evidence="12">Olfactory receptor</fullName>
    </recommendedName>
</protein>
<reference evidence="14 15" key="1">
    <citation type="journal article" date="2008" name="Nature">
        <title>Genome analysis of the platypus reveals unique signatures of evolution.</title>
        <authorList>
            <person name="Warren W.C."/>
            <person name="Hillier L.W."/>
            <person name="Marshall Graves J.A."/>
            <person name="Birney E."/>
            <person name="Ponting C.P."/>
            <person name="Grutzner F."/>
            <person name="Belov K."/>
            <person name="Miller W."/>
            <person name="Clarke L."/>
            <person name="Chinwalla A.T."/>
            <person name="Yang S.P."/>
            <person name="Heger A."/>
            <person name="Locke D.P."/>
            <person name="Miethke P."/>
            <person name="Waters P.D."/>
            <person name="Veyrunes F."/>
            <person name="Fulton L."/>
            <person name="Fulton B."/>
            <person name="Graves T."/>
            <person name="Wallis J."/>
            <person name="Puente X.S."/>
            <person name="Lopez-Otin C."/>
            <person name="Ordonez G.R."/>
            <person name="Eichler E.E."/>
            <person name="Chen L."/>
            <person name="Cheng Z."/>
            <person name="Deakin J.E."/>
            <person name="Alsop A."/>
            <person name="Thompson K."/>
            <person name="Kirby P."/>
            <person name="Papenfuss A.T."/>
            <person name="Wakefield M.J."/>
            <person name="Olender T."/>
            <person name="Lancet D."/>
            <person name="Huttley G.A."/>
            <person name="Smit A.F."/>
            <person name="Pask A."/>
            <person name="Temple-Smith P."/>
            <person name="Batzer M.A."/>
            <person name="Walker J.A."/>
            <person name="Konkel M.K."/>
            <person name="Harris R.S."/>
            <person name="Whittington C.M."/>
            <person name="Wong E.S."/>
            <person name="Gemmell N.J."/>
            <person name="Buschiazzo E."/>
            <person name="Vargas Jentzsch I.M."/>
            <person name="Merkel A."/>
            <person name="Schmitz J."/>
            <person name="Zemann A."/>
            <person name="Churakov G."/>
            <person name="Kriegs J.O."/>
            <person name="Brosius J."/>
            <person name="Murchison E.P."/>
            <person name="Sachidanandam R."/>
            <person name="Smith C."/>
            <person name="Hannon G.J."/>
            <person name="Tsend-Ayush E."/>
            <person name="McMillan D."/>
            <person name="Attenborough R."/>
            <person name="Rens W."/>
            <person name="Ferguson-Smith M."/>
            <person name="Lefevre C.M."/>
            <person name="Sharp J.A."/>
            <person name="Nicholas K.R."/>
            <person name="Ray D.A."/>
            <person name="Kube M."/>
            <person name="Reinhardt R."/>
            <person name="Pringle T.H."/>
            <person name="Taylor J."/>
            <person name="Jones R.C."/>
            <person name="Nixon B."/>
            <person name="Dacheux J.L."/>
            <person name="Niwa H."/>
            <person name="Sekita Y."/>
            <person name="Huang X."/>
            <person name="Stark A."/>
            <person name="Kheradpour P."/>
            <person name="Kellis M."/>
            <person name="Flicek P."/>
            <person name="Chen Y."/>
            <person name="Webber C."/>
            <person name="Hardison R."/>
            <person name="Nelson J."/>
            <person name="Hallsworth-Pepin K."/>
            <person name="Delehaunty K."/>
            <person name="Markovic C."/>
            <person name="Minx P."/>
            <person name="Feng Y."/>
            <person name="Kremitzki C."/>
            <person name="Mitreva M."/>
            <person name="Glasscock J."/>
            <person name="Wylie T."/>
            <person name="Wohldmann P."/>
            <person name="Thiru P."/>
            <person name="Nhan M.N."/>
            <person name="Pohl C.S."/>
            <person name="Smith S.M."/>
            <person name="Hou S."/>
            <person name="Nefedov M."/>
            <person name="de Jong P.J."/>
            <person name="Renfree M.B."/>
            <person name="Mardis E.R."/>
            <person name="Wilson R.K."/>
        </authorList>
    </citation>
    <scope>NUCLEOTIDE SEQUENCE [LARGE SCALE GENOMIC DNA]</scope>
    <source>
        <strain evidence="14 15">Glennie</strain>
    </source>
</reference>
<dbReference type="PRINTS" id="PR00245">
    <property type="entry name" value="OLFACTORYR"/>
</dbReference>
<accession>A0A6I8N289</accession>
<dbReference type="FunFam" id="1.20.1070.10:FF:000004">
    <property type="entry name" value="Olfactory receptor"/>
    <property type="match status" value="1"/>
</dbReference>
<dbReference type="InterPro" id="IPR000276">
    <property type="entry name" value="GPCR_Rhodpsn"/>
</dbReference>
<keyword evidence="4 11" id="KW-0812">Transmembrane</keyword>
<keyword evidence="9 11" id="KW-0675">Receptor</keyword>
<dbReference type="Pfam" id="PF13853">
    <property type="entry name" value="7tm_4"/>
    <property type="match status" value="1"/>
</dbReference>
<comment type="subcellular location">
    <subcellularLocation>
        <location evidence="1 12">Cell membrane</location>
        <topology evidence="1 12">Multi-pass membrane protein</topology>
    </subcellularLocation>
</comment>
<proteinExistence type="inferred from homology"/>
<keyword evidence="6 12" id="KW-1133">Transmembrane helix</keyword>
<dbReference type="PANTHER" id="PTHR48018">
    <property type="entry name" value="OLFACTORY RECEPTOR"/>
    <property type="match status" value="1"/>
</dbReference>
<keyword evidence="10 11" id="KW-0807">Transducer</keyword>
<evidence type="ECO:0000256" key="1">
    <source>
        <dbReference type="ARBA" id="ARBA00004651"/>
    </source>
</evidence>
<evidence type="ECO:0000256" key="8">
    <source>
        <dbReference type="ARBA" id="ARBA00023136"/>
    </source>
</evidence>
<dbReference type="GO" id="GO:0004930">
    <property type="term" value="F:G protein-coupled receptor activity"/>
    <property type="evidence" value="ECO:0007669"/>
    <property type="project" value="UniProtKB-KW"/>
</dbReference>
<evidence type="ECO:0000256" key="10">
    <source>
        <dbReference type="ARBA" id="ARBA00023224"/>
    </source>
</evidence>
<dbReference type="CDD" id="cd15230">
    <property type="entry name" value="7tmA_OR5-like"/>
    <property type="match status" value="1"/>
</dbReference>
<dbReference type="GO" id="GO:0007186">
    <property type="term" value="P:G protein-coupled receptor signaling pathway"/>
    <property type="evidence" value="ECO:0000318"/>
    <property type="project" value="GO_Central"/>
</dbReference>
<dbReference type="InterPro" id="IPR000725">
    <property type="entry name" value="Olfact_rcpt"/>
</dbReference>
<evidence type="ECO:0000313" key="14">
    <source>
        <dbReference type="Ensembl" id="ENSOANP00000035073.1"/>
    </source>
</evidence>
<dbReference type="GO" id="GO:0005886">
    <property type="term" value="C:plasma membrane"/>
    <property type="evidence" value="ECO:0007669"/>
    <property type="project" value="UniProtKB-SubCell"/>
</dbReference>
<feature type="transmembrane region" description="Helical" evidence="12">
    <location>
        <begin position="170"/>
        <end position="188"/>
    </location>
</feature>